<evidence type="ECO:0000259" key="9">
    <source>
        <dbReference type="PROSITE" id="PS50109"/>
    </source>
</evidence>
<dbReference type="Gene3D" id="3.30.565.10">
    <property type="entry name" value="Histidine kinase-like ATPase, C-terminal domain"/>
    <property type="match status" value="1"/>
</dbReference>
<dbReference type="InterPro" id="IPR036890">
    <property type="entry name" value="HATPase_C_sf"/>
</dbReference>
<evidence type="ECO:0000313" key="10">
    <source>
        <dbReference type="EMBL" id="SDL52443.1"/>
    </source>
</evidence>
<dbReference type="SMART" id="SM00387">
    <property type="entry name" value="HATPase_c"/>
    <property type="match status" value="1"/>
</dbReference>
<dbReference type="RefSeq" id="WP_092724204.1">
    <property type="nucleotide sequence ID" value="NZ_FNGW01000002.1"/>
</dbReference>
<name>A0A1G9KSE5_9FIRM</name>
<dbReference type="InterPro" id="IPR007487">
    <property type="entry name" value="ABC_transpt-TYRBP-like"/>
</dbReference>
<feature type="transmembrane region" description="Helical" evidence="8">
    <location>
        <begin position="354"/>
        <end position="375"/>
    </location>
</feature>
<dbReference type="Pfam" id="PF02518">
    <property type="entry name" value="HATPase_c"/>
    <property type="match status" value="1"/>
</dbReference>
<evidence type="ECO:0000256" key="8">
    <source>
        <dbReference type="SAM" id="Phobius"/>
    </source>
</evidence>
<organism evidence="10 11">
    <name type="scientific">Romboutsia lituseburensis DSM 797</name>
    <dbReference type="NCBI Taxonomy" id="1121325"/>
    <lineage>
        <taxon>Bacteria</taxon>
        <taxon>Bacillati</taxon>
        <taxon>Bacillota</taxon>
        <taxon>Clostridia</taxon>
        <taxon>Peptostreptococcales</taxon>
        <taxon>Peptostreptococcaceae</taxon>
        <taxon>Romboutsia</taxon>
    </lineage>
</organism>
<dbReference type="InterPro" id="IPR005467">
    <property type="entry name" value="His_kinase_dom"/>
</dbReference>
<protein>
    <recommendedName>
        <fullName evidence="3">histidine kinase</fullName>
        <ecNumber evidence="3">2.7.13.3</ecNumber>
    </recommendedName>
</protein>
<dbReference type="STRING" id="1121325.SAMN04515677_102250"/>
<dbReference type="InterPro" id="IPR003594">
    <property type="entry name" value="HATPase_dom"/>
</dbReference>
<evidence type="ECO:0000313" key="11">
    <source>
        <dbReference type="Proteomes" id="UP000199068"/>
    </source>
</evidence>
<dbReference type="SMART" id="SM00388">
    <property type="entry name" value="HisKA"/>
    <property type="match status" value="1"/>
</dbReference>
<evidence type="ECO:0000256" key="3">
    <source>
        <dbReference type="ARBA" id="ARBA00012438"/>
    </source>
</evidence>
<dbReference type="FunFam" id="3.30.565.10:FF:000006">
    <property type="entry name" value="Sensor histidine kinase WalK"/>
    <property type="match status" value="1"/>
</dbReference>
<dbReference type="InterPro" id="IPR003661">
    <property type="entry name" value="HisK_dim/P_dom"/>
</dbReference>
<evidence type="ECO:0000256" key="4">
    <source>
        <dbReference type="ARBA" id="ARBA00022553"/>
    </source>
</evidence>
<dbReference type="SUPFAM" id="SSF47384">
    <property type="entry name" value="Homodimeric domain of signal transducing histidine kinase"/>
    <property type="match status" value="1"/>
</dbReference>
<keyword evidence="8" id="KW-0472">Membrane</keyword>
<dbReference type="SUPFAM" id="SSF55874">
    <property type="entry name" value="ATPase domain of HSP90 chaperone/DNA topoisomerase II/histidine kinase"/>
    <property type="match status" value="1"/>
</dbReference>
<dbReference type="Pfam" id="PF00512">
    <property type="entry name" value="HisKA"/>
    <property type="match status" value="1"/>
</dbReference>
<evidence type="ECO:0000256" key="6">
    <source>
        <dbReference type="ARBA" id="ARBA00022777"/>
    </source>
</evidence>
<evidence type="ECO:0000256" key="2">
    <source>
        <dbReference type="ARBA" id="ARBA00004370"/>
    </source>
</evidence>
<dbReference type="Gene3D" id="3.40.50.2300">
    <property type="match status" value="2"/>
</dbReference>
<reference evidence="10 11" key="1">
    <citation type="submission" date="2016-10" db="EMBL/GenBank/DDBJ databases">
        <authorList>
            <person name="de Groot N.N."/>
        </authorList>
    </citation>
    <scope>NUCLEOTIDE SEQUENCE [LARGE SCALE GENOMIC DNA]</scope>
    <source>
        <strain evidence="10 11">DSM 797</strain>
    </source>
</reference>
<sequence length="652" mass="75797">MNKIKILISMILFIAIGFKIDILAKENYKLESKNILVINSYDSKNLWELSVLKGIQEELKKNDRYDINLNIEYLDSKKRNDKEYIDKFRDLLKSKYSNINVDLIVSVDDESYDAISPEIFNEYSIFNKKPLVFIGVNQEVYLTEDEKKYITGFIDSKNKLQIIDLITRLQSDIQNINILLDNTFYNEKIKSDIINSSYLLEKYVKINFIQSDYEDEILSKVKELNEKEAIIISGVFKDNENNYIRPKIFVNNLKEVSNVPLYSDRADYAKSGIIGGYMDIGQRNGIASAKMILKILDGEDVKNIPLTNKPGGSYLFDYNEIYNYDIDIKNIPKGSIVLNRKKHELLIPKKDKNAIVIIFSIVGFVFVTTMCIIYLEKKRSSKNKKLYVLAKEREKLKTDFIVNMSHEFRTPLNVIISICKLLEIKLQKDEFNKEYLLEKISKINQNSSRLTRLINNLIYISKLEAGFYECKFKEVNIVYVVEEIVEESIDFANQKEIELIFDTEEEEIITCIDLEKIERAILNLLSNAIKFTNKNGKIEVYMKRNNENVNIAIKDNGIGMEKDKIEQIFHRFYQIDSSLSRSNEGSGIGLCIVDEIIKAHDGHINVYSQEHRGSTFEIVLPIKHCDKEVQDKSIKNMAFKEIVKLEMSDIEK</sequence>
<dbReference type="GO" id="GO:0000155">
    <property type="term" value="F:phosphorelay sensor kinase activity"/>
    <property type="evidence" value="ECO:0007669"/>
    <property type="project" value="InterPro"/>
</dbReference>
<evidence type="ECO:0000256" key="7">
    <source>
        <dbReference type="ARBA" id="ARBA00023012"/>
    </source>
</evidence>
<comment type="catalytic activity">
    <reaction evidence="1">
        <text>ATP + protein L-histidine = ADP + protein N-phospho-L-histidine.</text>
        <dbReference type="EC" id="2.7.13.3"/>
    </reaction>
</comment>
<keyword evidence="6 10" id="KW-0418">Kinase</keyword>
<dbReference type="InterPro" id="IPR004358">
    <property type="entry name" value="Sig_transdc_His_kin-like_C"/>
</dbReference>
<keyword evidence="11" id="KW-1185">Reference proteome</keyword>
<dbReference type="PANTHER" id="PTHR43711">
    <property type="entry name" value="TWO-COMPONENT HISTIDINE KINASE"/>
    <property type="match status" value="1"/>
</dbReference>
<keyword evidence="5" id="KW-0808">Transferase</keyword>
<keyword evidence="4" id="KW-0597">Phosphoprotein</keyword>
<dbReference type="PRINTS" id="PR00344">
    <property type="entry name" value="BCTRLSENSOR"/>
</dbReference>
<keyword evidence="8" id="KW-1133">Transmembrane helix</keyword>
<dbReference type="GO" id="GO:0016020">
    <property type="term" value="C:membrane"/>
    <property type="evidence" value="ECO:0007669"/>
    <property type="project" value="UniProtKB-SubCell"/>
</dbReference>
<dbReference type="CDD" id="cd00082">
    <property type="entry name" value="HisKA"/>
    <property type="match status" value="1"/>
</dbReference>
<dbReference type="InterPro" id="IPR050736">
    <property type="entry name" value="Sensor_HK_Regulatory"/>
</dbReference>
<keyword evidence="8" id="KW-0812">Transmembrane</keyword>
<accession>A0A1G9KSE5</accession>
<feature type="domain" description="Histidine kinase" evidence="9">
    <location>
        <begin position="403"/>
        <end position="624"/>
    </location>
</feature>
<keyword evidence="7" id="KW-0902">Two-component regulatory system</keyword>
<comment type="subcellular location">
    <subcellularLocation>
        <location evidence="2">Membrane</location>
    </subcellularLocation>
</comment>
<dbReference type="Gene3D" id="1.10.287.130">
    <property type="match status" value="1"/>
</dbReference>
<proteinExistence type="predicted"/>
<evidence type="ECO:0000256" key="5">
    <source>
        <dbReference type="ARBA" id="ARBA00022679"/>
    </source>
</evidence>
<dbReference type="EC" id="2.7.13.3" evidence="3"/>
<dbReference type="Proteomes" id="UP000199068">
    <property type="component" value="Unassembled WGS sequence"/>
</dbReference>
<dbReference type="Pfam" id="PF04392">
    <property type="entry name" value="ABC_sub_bind"/>
    <property type="match status" value="1"/>
</dbReference>
<dbReference type="AlphaFoldDB" id="A0A1G9KSE5"/>
<dbReference type="PROSITE" id="PS50109">
    <property type="entry name" value="HIS_KIN"/>
    <property type="match status" value="1"/>
</dbReference>
<dbReference type="PANTHER" id="PTHR43711:SF26">
    <property type="entry name" value="SENSOR HISTIDINE KINASE RCSC"/>
    <property type="match status" value="1"/>
</dbReference>
<evidence type="ECO:0000256" key="1">
    <source>
        <dbReference type="ARBA" id="ARBA00000085"/>
    </source>
</evidence>
<gene>
    <name evidence="10" type="ORF">SAMN04515677_102250</name>
</gene>
<dbReference type="EMBL" id="FNGW01000002">
    <property type="protein sequence ID" value="SDL52443.1"/>
    <property type="molecule type" value="Genomic_DNA"/>
</dbReference>
<dbReference type="InterPro" id="IPR036097">
    <property type="entry name" value="HisK_dim/P_sf"/>
</dbReference>